<accession>A0A841GXT3</accession>
<dbReference type="AlphaFoldDB" id="A0A841GXT3"/>
<feature type="compositionally biased region" description="Low complexity" evidence="1">
    <location>
        <begin position="418"/>
        <end position="429"/>
    </location>
</feature>
<evidence type="ECO:0000313" key="3">
    <source>
        <dbReference type="EMBL" id="MBB6070571.1"/>
    </source>
</evidence>
<dbReference type="Proteomes" id="UP000582837">
    <property type="component" value="Unassembled WGS sequence"/>
</dbReference>
<feature type="compositionally biased region" description="Pro residues" evidence="1">
    <location>
        <begin position="380"/>
        <end position="417"/>
    </location>
</feature>
<evidence type="ECO:0000313" key="4">
    <source>
        <dbReference type="Proteomes" id="UP000582837"/>
    </source>
</evidence>
<organism evidence="3 4">
    <name type="scientific">Longimicrobium terrae</name>
    <dbReference type="NCBI Taxonomy" id="1639882"/>
    <lineage>
        <taxon>Bacteria</taxon>
        <taxon>Pseudomonadati</taxon>
        <taxon>Gemmatimonadota</taxon>
        <taxon>Longimicrobiia</taxon>
        <taxon>Longimicrobiales</taxon>
        <taxon>Longimicrobiaceae</taxon>
        <taxon>Longimicrobium</taxon>
    </lineage>
</organism>
<comment type="caution">
    <text evidence="3">The sequence shown here is derived from an EMBL/GenBank/DDBJ whole genome shotgun (WGS) entry which is preliminary data.</text>
</comment>
<proteinExistence type="predicted"/>
<keyword evidence="4" id="KW-1185">Reference proteome</keyword>
<dbReference type="EMBL" id="JACHIA010000005">
    <property type="protein sequence ID" value="MBB6070571.1"/>
    <property type="molecule type" value="Genomic_DNA"/>
</dbReference>
<feature type="compositionally biased region" description="Pro residues" evidence="1">
    <location>
        <begin position="282"/>
        <end position="349"/>
    </location>
</feature>
<feature type="signal peptide" evidence="2">
    <location>
        <begin position="1"/>
        <end position="27"/>
    </location>
</feature>
<reference evidence="3 4" key="1">
    <citation type="submission" date="2020-08" db="EMBL/GenBank/DDBJ databases">
        <title>Genomic Encyclopedia of Type Strains, Phase IV (KMG-IV): sequencing the most valuable type-strain genomes for metagenomic binning, comparative biology and taxonomic classification.</title>
        <authorList>
            <person name="Goeker M."/>
        </authorList>
    </citation>
    <scope>NUCLEOTIDE SEQUENCE [LARGE SCALE GENOMIC DNA]</scope>
    <source>
        <strain evidence="3 4">DSM 29007</strain>
    </source>
</reference>
<feature type="chain" id="PRO_5032395033" evidence="2">
    <location>
        <begin position="28"/>
        <end position="446"/>
    </location>
</feature>
<gene>
    <name evidence="3" type="ORF">HNQ61_002192</name>
</gene>
<name>A0A841GXT3_9BACT</name>
<sequence>MTLVRRNASPRALPRILLACTALLALAAPGRGHAQENITICSGQPIPARYVVVAVESRGQCPGYYERSYNQLTIRVPGDTVSVCNTLTTSIPGYVVTSVASRGRCPDYYERPSNVSVYRRISETRGAYDEDDPDTSVPRNAWRLERLNPLRRYVISRLGESEAWFGLNDRTHDLWVNSLDNGGVMRMPLDLEAGVRYTVVAACDMDCSNLDLRVVSPSGVVAVDADADALPFLRLPPARASGWTLEAIMRRCTANPCGFAVAIHQTPGEPAMRPRPSTAPRVTPPAAPRVTPPAPPAAPPVTSPRPSPAPTPAQNRPAPPAPAPAPTPVPAPAPTPATPPAVAPEPAPRQVPAAPRTAPRPAPTRPAPAPATPVQTAPVPTAPNPPAPAPPVEPAPAPAPTTEPAAPAPPAQKPPVEPVVLTPEVTTITSPATPVEIPTSTPPATP</sequence>
<feature type="region of interest" description="Disordered" evidence="1">
    <location>
        <begin position="266"/>
        <end position="446"/>
    </location>
</feature>
<feature type="compositionally biased region" description="Pro residues" evidence="1">
    <location>
        <begin position="358"/>
        <end position="371"/>
    </location>
</feature>
<dbReference type="RefSeq" id="WP_170034404.1">
    <property type="nucleotide sequence ID" value="NZ_JABDTL010000001.1"/>
</dbReference>
<keyword evidence="2" id="KW-0732">Signal</keyword>
<protein>
    <submittedName>
        <fullName evidence="3">Uncharacterized protein</fullName>
    </submittedName>
</protein>
<evidence type="ECO:0000256" key="2">
    <source>
        <dbReference type="SAM" id="SignalP"/>
    </source>
</evidence>
<dbReference type="PRINTS" id="PR01217">
    <property type="entry name" value="PRICHEXTENSN"/>
</dbReference>
<evidence type="ECO:0000256" key="1">
    <source>
        <dbReference type="SAM" id="MobiDB-lite"/>
    </source>
</evidence>